<dbReference type="InterPro" id="IPR013783">
    <property type="entry name" value="Ig-like_fold"/>
</dbReference>
<dbReference type="RefSeq" id="WP_307518186.1">
    <property type="nucleotide sequence ID" value="NZ_JAUSZI010000002.1"/>
</dbReference>
<keyword evidence="3" id="KW-1185">Reference proteome</keyword>
<evidence type="ECO:0008006" key="4">
    <source>
        <dbReference type="Google" id="ProtNLM"/>
    </source>
</evidence>
<evidence type="ECO:0000256" key="1">
    <source>
        <dbReference type="SAM" id="SignalP"/>
    </source>
</evidence>
<dbReference type="Gene3D" id="2.60.40.10">
    <property type="entry name" value="Immunoglobulins"/>
    <property type="match status" value="1"/>
</dbReference>
<evidence type="ECO:0000313" key="2">
    <source>
        <dbReference type="EMBL" id="MDQ1023251.1"/>
    </source>
</evidence>
<dbReference type="EMBL" id="JAUSZI010000002">
    <property type="protein sequence ID" value="MDQ1023251.1"/>
    <property type="molecule type" value="Genomic_DNA"/>
</dbReference>
<feature type="signal peptide" evidence="1">
    <location>
        <begin position="1"/>
        <end position="43"/>
    </location>
</feature>
<feature type="chain" id="PRO_5047100254" description="Tat pathway signal protein" evidence="1">
    <location>
        <begin position="44"/>
        <end position="927"/>
    </location>
</feature>
<protein>
    <recommendedName>
        <fullName evidence="4">Tat pathway signal protein</fullName>
    </recommendedName>
</protein>
<reference evidence="2 3" key="1">
    <citation type="submission" date="2023-07" db="EMBL/GenBank/DDBJ databases">
        <title>Comparative genomics of wheat-associated soil bacteria to identify genetic determinants of phenazine resistance.</title>
        <authorList>
            <person name="Mouncey N."/>
        </authorList>
    </citation>
    <scope>NUCLEOTIDE SEQUENCE [LARGE SCALE GENOMIC DNA]</scope>
    <source>
        <strain evidence="2 3">V2I4</strain>
    </source>
</reference>
<keyword evidence="1" id="KW-0732">Signal</keyword>
<sequence length="927" mass="94714">MSDDDSSLPARRGRAALFPAVFAALTALLASLLTLTGASPAVAADEECTPLALAPFGNPGDAVGKARVAPDSSVCYTVTVVTPGLYLAPALDSSGNKMTRQLVAADGSMVDCSGDAYTTQGMCTVPAAGTYTLRVVNTGWEDEDTSVTFVPLGSTRGCADTAGTNWDQPEATRTTVSPVEVDCQPFEGEHGDRVRLTYGSKVYGDSLAWITDATGARICERFPDNNEDSCLLPGDGPYRAISTVWRAENGFPTEYAVKVRRLSDPQGCTTAPVRPYGPLEQQDFTTNPCFTFTTGMAGPYTVHSVSEDRAVEVARVYDAAGLSVCRYGADPCPIKAPGTYTAVLDGTYPFPDSRAGLAVLGRASNAGCLATGMGLYQGDLTTVGQYDCLALDAPQGARIAALTPLSSSGVDVDVEVLDRDGTAQCSASELGSGDCELAGPAPFRALVHTDDSGEDATGPYSIAFHRTDAANDCPVLSAGSFAANGAKATLTTGNGAFAQCLSVPAGAHSDVEVFQLIATSGGVAAKFSVLDSTGKKVCDRIATTNGWTLCPLTPGVAHTVLFTGRDQSATYTLTRRDVTSTAPSAGCAQTTAAEVGGPSVLGTYGDPGSLNCHQVTTDATTDVIHLDVRDTLGTANIVVLGGDGTAECSFRNRSCAATGSTTHQVLVQTPATLKAAPEYHLDALRIATADGPSPECTRVPSVSYGYGPVTGTLNESHTAVCAVLPTAGLDRFNAEITDTTGATATAVPALYNSAWNNGCTLSSSGSLCAVGGSSSTASPSLFVLGLPEKASSTAYSAKLACTSEPCGPDRVTVTTVGPGTGAAGSKVTLTVTGTALPANATVRLTRSGKTLTATTQSVSADNRTLTATVDLSDAAAGAWNVSVITTCCEFLRGTFTVTPGPEMQTAGAPKATRTAKTGTKVTVAPGS</sequence>
<name>A0ABU0SI58_9ACTN</name>
<gene>
    <name evidence="2" type="ORF">QF035_000833</name>
</gene>
<proteinExistence type="predicted"/>
<comment type="caution">
    <text evidence="2">The sequence shown here is derived from an EMBL/GenBank/DDBJ whole genome shotgun (WGS) entry which is preliminary data.</text>
</comment>
<accession>A0ABU0SI58</accession>
<organism evidence="2 3">
    <name type="scientific">Streptomyces umbrinus</name>
    <dbReference type="NCBI Taxonomy" id="67370"/>
    <lineage>
        <taxon>Bacteria</taxon>
        <taxon>Bacillati</taxon>
        <taxon>Actinomycetota</taxon>
        <taxon>Actinomycetes</taxon>
        <taxon>Kitasatosporales</taxon>
        <taxon>Streptomycetaceae</taxon>
        <taxon>Streptomyces</taxon>
        <taxon>Streptomyces phaeochromogenes group</taxon>
    </lineage>
</organism>
<dbReference type="Proteomes" id="UP001230328">
    <property type="component" value="Unassembled WGS sequence"/>
</dbReference>
<evidence type="ECO:0000313" key="3">
    <source>
        <dbReference type="Proteomes" id="UP001230328"/>
    </source>
</evidence>